<feature type="transmembrane region" description="Helical" evidence="7">
    <location>
        <begin position="161"/>
        <end position="185"/>
    </location>
</feature>
<reference evidence="9" key="1">
    <citation type="submission" date="2021-02" db="EMBL/GenBank/DDBJ databases">
        <title>Psilocybe cubensis genome.</title>
        <authorList>
            <person name="Mckernan K.J."/>
            <person name="Crawford S."/>
            <person name="Trippe A."/>
            <person name="Kane L.T."/>
            <person name="Mclaughlin S."/>
        </authorList>
    </citation>
    <scope>NUCLEOTIDE SEQUENCE [LARGE SCALE GENOMIC DNA]</scope>
    <source>
        <strain evidence="9">MGC-MH-2018</strain>
    </source>
</reference>
<dbReference type="EMBL" id="JAFIQS010000006">
    <property type="protein sequence ID" value="KAG5168207.1"/>
    <property type="molecule type" value="Genomic_DNA"/>
</dbReference>
<organism evidence="9">
    <name type="scientific">Psilocybe cubensis</name>
    <name type="common">Psychedelic mushroom</name>
    <name type="synonym">Stropharia cubensis</name>
    <dbReference type="NCBI Taxonomy" id="181762"/>
    <lineage>
        <taxon>Eukaryota</taxon>
        <taxon>Fungi</taxon>
        <taxon>Dikarya</taxon>
        <taxon>Basidiomycota</taxon>
        <taxon>Agaricomycotina</taxon>
        <taxon>Agaricomycetes</taxon>
        <taxon>Agaricomycetidae</taxon>
        <taxon>Agaricales</taxon>
        <taxon>Agaricineae</taxon>
        <taxon>Strophariaceae</taxon>
        <taxon>Psilocybe</taxon>
    </lineage>
</organism>
<keyword evidence="5 7" id="KW-0472">Membrane</keyword>
<evidence type="ECO:0000313" key="9">
    <source>
        <dbReference type="EMBL" id="KAG5168207.1"/>
    </source>
</evidence>
<proteinExistence type="inferred from homology"/>
<evidence type="ECO:0000256" key="6">
    <source>
        <dbReference type="SAM" id="MobiDB-lite"/>
    </source>
</evidence>
<dbReference type="GO" id="GO:0005739">
    <property type="term" value="C:mitochondrion"/>
    <property type="evidence" value="ECO:0007669"/>
    <property type="project" value="UniProtKB-ARBA"/>
</dbReference>
<feature type="transmembrane region" description="Helical" evidence="7">
    <location>
        <begin position="121"/>
        <end position="141"/>
    </location>
</feature>
<evidence type="ECO:0000256" key="5">
    <source>
        <dbReference type="ARBA" id="ARBA00023136"/>
    </source>
</evidence>
<feature type="compositionally biased region" description="Polar residues" evidence="6">
    <location>
        <begin position="300"/>
        <end position="326"/>
    </location>
</feature>
<feature type="region of interest" description="Disordered" evidence="6">
    <location>
        <begin position="300"/>
        <end position="391"/>
    </location>
</feature>
<accession>A0A8H7XWM7</accession>
<dbReference type="PANTHER" id="PTHR16255:SF4">
    <property type="entry name" value="SPORULATION PROTEIN RMD8"/>
    <property type="match status" value="1"/>
</dbReference>
<dbReference type="Pfam" id="PF02582">
    <property type="entry name" value="DUF155"/>
    <property type="match status" value="1"/>
</dbReference>
<evidence type="ECO:0000259" key="8">
    <source>
        <dbReference type="Pfam" id="PF02582"/>
    </source>
</evidence>
<dbReference type="OrthoDB" id="18302at2759"/>
<evidence type="ECO:0000256" key="1">
    <source>
        <dbReference type="ARBA" id="ARBA00004141"/>
    </source>
</evidence>
<dbReference type="AlphaFoldDB" id="A0A8H7XWM7"/>
<sequence>MSDIHGTVMTEVEDNPYGYIPTRSTAIIFLALFSISTLLHGFQAAKHRMWWLIPTACLCGLIEIIGWAGRLWSSFNVFNDSAFQMQICCTIIGPTPLLAASFIILGNIIKRLGPAYSRLTPKWYTIVFCSCDVISLVIQAIGGGMAASAEDTDGANRGADIMLVGIIFQLLVIVFFAICASEFYYRYLNRLPIIRKRNAEQETSSNSTLGNLHDPLTRNITIMTWALVFSTIVFFIRSIYRIIELADGWNGRIIQTEVYFNVLDGVMVILAIYTLNAFHPGRLLSTNDSEYQDKEAKLENLNSHNKQLNSATPSLPTRQKMSSTTKPAMPTRLPSNSQLPGRRKPASRLASLGLPNTRKNATSGTGPSMSRRASVTGLTSGPKSQRTSKTTHKLVELPSAPQTRPLLADIGDDLTLGHEIDGGVREYKSQAERMNKQQRKEAGFKRITAYCVAESFKMKLLSSFLKREHNVSPRAFDEALYVMYHLPLLPGYGPNANVRSSVPAKTRTGKTFLAHLSEAEENGYQGTYFTSQADRSPNDTREGYISSSSPVETRGSRVREPVVPPALAPPAETDEENDPGFVTDPGFATEPDVGFATEPELETPFSETSPGVVATPSFEVDPGAETDPGVYSQWKKPVVPEEPAKPRDEDVAEVVFFEYGVAVFFGLDEQQEKDILEDITNAGILKRKMEEDDWEIEECHFMHDPHIAYPRIYNDFFTLKSRSHLLKLSIAHALAQSTLLARYESNAQMVLSSPLTLSIPNQLAASGALKLRRHDALKLTGRLFKLRRDVNLVSNVLDVPELFWSEASLKDLYDAVREYMEIGPRVQVLNEKLGVASDFLDAIHDHLNNSAMERITWIVIWLIVVACLVELGEVVARLVFHAATTGPKLHTLTSASPSLSSLPSISREESLKVLERLMVVQSQSQSR</sequence>
<dbReference type="Pfam" id="PF04479">
    <property type="entry name" value="RTA1"/>
    <property type="match status" value="1"/>
</dbReference>
<feature type="transmembrane region" description="Helical" evidence="7">
    <location>
        <begin position="20"/>
        <end position="39"/>
    </location>
</feature>
<comment type="similarity">
    <text evidence="2">Belongs to the RMD1/sif2 family.</text>
</comment>
<evidence type="ECO:0000256" key="7">
    <source>
        <dbReference type="SAM" id="Phobius"/>
    </source>
</evidence>
<feature type="domain" description="DUF155" evidence="8">
    <location>
        <begin position="654"/>
        <end position="830"/>
    </location>
</feature>
<dbReference type="PANTHER" id="PTHR16255">
    <property type="entry name" value="REQUIRED FOR MEIOTIC NUCLEAR DIVISION PROTEIN 1 HOMOLOG"/>
    <property type="match status" value="1"/>
</dbReference>
<dbReference type="InterPro" id="IPR003734">
    <property type="entry name" value="DUF155"/>
</dbReference>
<feature type="transmembrane region" description="Helical" evidence="7">
    <location>
        <begin position="222"/>
        <end position="243"/>
    </location>
</feature>
<feature type="transmembrane region" description="Helical" evidence="7">
    <location>
        <begin position="84"/>
        <end position="109"/>
    </location>
</feature>
<name>A0A8H7XWM7_PSICU</name>
<keyword evidence="4 7" id="KW-1133">Transmembrane helix</keyword>
<keyword evidence="3 7" id="KW-0812">Transmembrane</keyword>
<feature type="transmembrane region" description="Helical" evidence="7">
    <location>
        <begin position="855"/>
        <end position="880"/>
    </location>
</feature>
<dbReference type="InterPro" id="IPR007568">
    <property type="entry name" value="RTA1"/>
</dbReference>
<feature type="compositionally biased region" description="Polar residues" evidence="6">
    <location>
        <begin position="357"/>
        <end position="388"/>
    </location>
</feature>
<gene>
    <name evidence="9" type="ORF">JR316_006802</name>
</gene>
<dbReference type="InterPro" id="IPR051624">
    <property type="entry name" value="RMD1/Sad1-interacting"/>
</dbReference>
<evidence type="ECO:0000256" key="3">
    <source>
        <dbReference type="ARBA" id="ARBA00022692"/>
    </source>
</evidence>
<evidence type="ECO:0000256" key="4">
    <source>
        <dbReference type="ARBA" id="ARBA00022989"/>
    </source>
</evidence>
<dbReference type="GO" id="GO:0016020">
    <property type="term" value="C:membrane"/>
    <property type="evidence" value="ECO:0007669"/>
    <property type="project" value="UniProtKB-SubCell"/>
</dbReference>
<comment type="caution">
    <text evidence="9">The sequence shown here is derived from an EMBL/GenBank/DDBJ whole genome shotgun (WGS) entry which is preliminary data.</text>
</comment>
<protein>
    <recommendedName>
        <fullName evidence="8">DUF155 domain-containing protein</fullName>
    </recommendedName>
</protein>
<feature type="region of interest" description="Disordered" evidence="6">
    <location>
        <begin position="528"/>
        <end position="629"/>
    </location>
</feature>
<evidence type="ECO:0000256" key="2">
    <source>
        <dbReference type="ARBA" id="ARBA00008306"/>
    </source>
</evidence>
<feature type="transmembrane region" description="Helical" evidence="7">
    <location>
        <begin position="51"/>
        <end position="72"/>
    </location>
</feature>
<comment type="subcellular location">
    <subcellularLocation>
        <location evidence="1">Membrane</location>
        <topology evidence="1">Multi-pass membrane protein</topology>
    </subcellularLocation>
</comment>